<dbReference type="Proteomes" id="UP000676996">
    <property type="component" value="Unassembled WGS sequence"/>
</dbReference>
<keyword evidence="4" id="KW-1185">Reference proteome</keyword>
<dbReference type="Pfam" id="PF04264">
    <property type="entry name" value="YceI"/>
    <property type="match status" value="1"/>
</dbReference>
<feature type="chain" id="PRO_5035723828" evidence="1">
    <location>
        <begin position="23"/>
        <end position="208"/>
    </location>
</feature>
<proteinExistence type="predicted"/>
<dbReference type="AlphaFoldDB" id="A0A8T4IBP9"/>
<dbReference type="SMART" id="SM00867">
    <property type="entry name" value="YceI"/>
    <property type="match status" value="1"/>
</dbReference>
<dbReference type="Gene3D" id="2.40.128.110">
    <property type="entry name" value="Lipid/polyisoprenoid-binding, YceI-like"/>
    <property type="match status" value="1"/>
</dbReference>
<evidence type="ECO:0000313" key="4">
    <source>
        <dbReference type="Proteomes" id="UP000676996"/>
    </source>
</evidence>
<evidence type="ECO:0000313" key="3">
    <source>
        <dbReference type="EMBL" id="MBR0551990.1"/>
    </source>
</evidence>
<evidence type="ECO:0000259" key="2">
    <source>
        <dbReference type="SMART" id="SM00867"/>
    </source>
</evidence>
<organism evidence="3 4">
    <name type="scientific">Stakelama marina</name>
    <dbReference type="NCBI Taxonomy" id="2826939"/>
    <lineage>
        <taxon>Bacteria</taxon>
        <taxon>Pseudomonadati</taxon>
        <taxon>Pseudomonadota</taxon>
        <taxon>Alphaproteobacteria</taxon>
        <taxon>Sphingomonadales</taxon>
        <taxon>Sphingomonadaceae</taxon>
        <taxon>Stakelama</taxon>
    </lineage>
</organism>
<protein>
    <submittedName>
        <fullName evidence="3">Polyisoprenoid-binding protein</fullName>
    </submittedName>
</protein>
<dbReference type="EMBL" id="JAGRQC010000001">
    <property type="protein sequence ID" value="MBR0551990.1"/>
    <property type="molecule type" value="Genomic_DNA"/>
</dbReference>
<feature type="domain" description="Lipid/polyisoprenoid-binding YceI-like" evidence="2">
    <location>
        <begin position="42"/>
        <end position="206"/>
    </location>
</feature>
<dbReference type="InterPro" id="IPR007372">
    <property type="entry name" value="Lipid/polyisoprenoid-bd_YceI"/>
</dbReference>
<sequence length="208" mass="22055">MFVMRRAVFALALALTAAPVLAQSTPDHLSGAGQASDVTPGTYLVEPNHTQVAFSVSHMGITPFAGTFSEARGSMTLDPADLSKTQLDVTIPIASVQTTSAKLDGELKSADWFDAAKYPEAKFHATDVQRTGDDTARITGNLTLHGVTQPITIGAKFFGTAPNPLNKKVGIGFLGRAVIKRSDFGIDKYVPLVSDETVLIFNAAFDAE</sequence>
<reference evidence="3" key="1">
    <citation type="submission" date="2021-04" db="EMBL/GenBank/DDBJ databases">
        <title>Ouciella asimina sp. nov., isolated from the surface seawater in the hydrothermal field of Okinawa Trough.</title>
        <authorList>
            <person name="Shuang W."/>
        </authorList>
    </citation>
    <scope>NUCLEOTIDE SEQUENCE</scope>
    <source>
        <strain evidence="3">LXI357</strain>
    </source>
</reference>
<name>A0A8T4IBP9_9SPHN</name>
<feature type="signal peptide" evidence="1">
    <location>
        <begin position="1"/>
        <end position="22"/>
    </location>
</feature>
<gene>
    <name evidence="3" type="ORF">J7S20_05680</name>
</gene>
<evidence type="ECO:0000256" key="1">
    <source>
        <dbReference type="SAM" id="SignalP"/>
    </source>
</evidence>
<keyword evidence="1" id="KW-0732">Signal</keyword>
<accession>A0A8T4IBP9</accession>
<dbReference type="PANTHER" id="PTHR34406:SF1">
    <property type="entry name" value="PROTEIN YCEI"/>
    <property type="match status" value="1"/>
</dbReference>
<dbReference type="InterPro" id="IPR036761">
    <property type="entry name" value="TTHA0802/YceI-like_sf"/>
</dbReference>
<dbReference type="PANTHER" id="PTHR34406">
    <property type="entry name" value="PROTEIN YCEI"/>
    <property type="match status" value="1"/>
</dbReference>
<comment type="caution">
    <text evidence="3">The sequence shown here is derived from an EMBL/GenBank/DDBJ whole genome shotgun (WGS) entry which is preliminary data.</text>
</comment>
<dbReference type="SUPFAM" id="SSF101874">
    <property type="entry name" value="YceI-like"/>
    <property type="match status" value="1"/>
</dbReference>